<sequence>MYWQEAVATLCKSRMRLLSAIEVPGTWPSKQASKQASRKASKQTVEASEQAYASLIPII</sequence>
<comment type="caution">
    <text evidence="1">The sequence shown here is derived from an EMBL/GenBank/DDBJ whole genome shotgun (WGS) entry which is preliminary data.</text>
</comment>
<dbReference type="Proteomes" id="UP001607303">
    <property type="component" value="Unassembled WGS sequence"/>
</dbReference>
<reference evidence="1 2" key="1">
    <citation type="journal article" date="2024" name="Ann. Entomol. Soc. Am.">
        <title>Genomic analyses of the southern and eastern yellowjacket wasps (Hymenoptera: Vespidae) reveal evolutionary signatures of social life.</title>
        <authorList>
            <person name="Catto M.A."/>
            <person name="Caine P.B."/>
            <person name="Orr S.E."/>
            <person name="Hunt B.G."/>
            <person name="Goodisman M.A.D."/>
        </authorList>
    </citation>
    <scope>NUCLEOTIDE SEQUENCE [LARGE SCALE GENOMIC DNA]</scope>
    <source>
        <strain evidence="1">232</strain>
        <tissue evidence="1">Head and thorax</tissue>
    </source>
</reference>
<keyword evidence="2" id="KW-1185">Reference proteome</keyword>
<protein>
    <submittedName>
        <fullName evidence="1">Uncharacterized protein</fullName>
    </submittedName>
</protein>
<proteinExistence type="predicted"/>
<evidence type="ECO:0000313" key="2">
    <source>
        <dbReference type="Proteomes" id="UP001607303"/>
    </source>
</evidence>
<dbReference type="AlphaFoldDB" id="A0ABD2BNZ1"/>
<organism evidence="1 2">
    <name type="scientific">Vespula maculifrons</name>
    <name type="common">Eastern yellow jacket</name>
    <name type="synonym">Wasp</name>
    <dbReference type="NCBI Taxonomy" id="7453"/>
    <lineage>
        <taxon>Eukaryota</taxon>
        <taxon>Metazoa</taxon>
        <taxon>Ecdysozoa</taxon>
        <taxon>Arthropoda</taxon>
        <taxon>Hexapoda</taxon>
        <taxon>Insecta</taxon>
        <taxon>Pterygota</taxon>
        <taxon>Neoptera</taxon>
        <taxon>Endopterygota</taxon>
        <taxon>Hymenoptera</taxon>
        <taxon>Apocrita</taxon>
        <taxon>Aculeata</taxon>
        <taxon>Vespoidea</taxon>
        <taxon>Vespidae</taxon>
        <taxon>Vespinae</taxon>
        <taxon>Vespula</taxon>
    </lineage>
</organism>
<accession>A0ABD2BNZ1</accession>
<evidence type="ECO:0000313" key="1">
    <source>
        <dbReference type="EMBL" id="KAL2734501.1"/>
    </source>
</evidence>
<gene>
    <name evidence="1" type="ORF">V1477_013678</name>
</gene>
<name>A0ABD2BNZ1_VESMC</name>
<dbReference type="EMBL" id="JAYRBN010000071">
    <property type="protein sequence ID" value="KAL2734501.1"/>
    <property type="molecule type" value="Genomic_DNA"/>
</dbReference>